<keyword evidence="1" id="KW-0472">Membrane</keyword>
<dbReference type="STRING" id="386301.SAMN05216282_10647"/>
<keyword evidence="1" id="KW-1133">Transmembrane helix</keyword>
<dbReference type="Proteomes" id="UP000198701">
    <property type="component" value="Unassembled WGS sequence"/>
</dbReference>
<dbReference type="EMBL" id="FNFU01000006">
    <property type="protein sequence ID" value="SDK43537.1"/>
    <property type="molecule type" value="Genomic_DNA"/>
</dbReference>
<organism evidence="2 3">
    <name type="scientific">Cryobacterium psychrotolerans</name>
    <dbReference type="NCBI Taxonomy" id="386301"/>
    <lineage>
        <taxon>Bacteria</taxon>
        <taxon>Bacillati</taxon>
        <taxon>Actinomycetota</taxon>
        <taxon>Actinomycetes</taxon>
        <taxon>Micrococcales</taxon>
        <taxon>Microbacteriaceae</taxon>
        <taxon>Cryobacterium</taxon>
    </lineage>
</organism>
<reference evidence="2 3" key="1">
    <citation type="submission" date="2016-10" db="EMBL/GenBank/DDBJ databases">
        <authorList>
            <person name="de Groot N.N."/>
        </authorList>
    </citation>
    <scope>NUCLEOTIDE SEQUENCE [LARGE SCALE GENOMIC DNA]</scope>
    <source>
        <strain evidence="2 3">CGMCC 1.5382</strain>
    </source>
</reference>
<accession>A0A1G9BVU7</accession>
<evidence type="ECO:0000256" key="1">
    <source>
        <dbReference type="SAM" id="Phobius"/>
    </source>
</evidence>
<dbReference type="AlphaFoldDB" id="A0A1G9BVU7"/>
<dbReference type="RefSeq" id="WP_166784477.1">
    <property type="nucleotide sequence ID" value="NZ_FNFU01000006.1"/>
</dbReference>
<keyword evidence="3" id="KW-1185">Reference proteome</keyword>
<protein>
    <submittedName>
        <fullName evidence="2">Uncharacterized protein</fullName>
    </submittedName>
</protein>
<feature type="transmembrane region" description="Helical" evidence="1">
    <location>
        <begin position="23"/>
        <end position="44"/>
    </location>
</feature>
<evidence type="ECO:0000313" key="2">
    <source>
        <dbReference type="EMBL" id="SDK43537.1"/>
    </source>
</evidence>
<gene>
    <name evidence="2" type="ORF">SAMN05216282_10647</name>
</gene>
<name>A0A1G9BVU7_9MICO</name>
<evidence type="ECO:0000313" key="3">
    <source>
        <dbReference type="Proteomes" id="UP000198701"/>
    </source>
</evidence>
<sequence length="46" mass="5154">MTKIRPEQMGHKAILRRGRSHKWLQYTLLTLCAAAAGFGGYAAFTM</sequence>
<proteinExistence type="predicted"/>
<keyword evidence="1" id="KW-0812">Transmembrane</keyword>